<dbReference type="Gene3D" id="3.30.460.10">
    <property type="entry name" value="Beta Polymerase, domain 2"/>
    <property type="match status" value="1"/>
</dbReference>
<dbReference type="Proteomes" id="UP000665043">
    <property type="component" value="Chromosome"/>
</dbReference>
<proteinExistence type="predicted"/>
<evidence type="ECO:0000313" key="2">
    <source>
        <dbReference type="EMBL" id="QTM98864.1"/>
    </source>
</evidence>
<dbReference type="EMBL" id="CP046956">
    <property type="protein sequence ID" value="QTM98864.1"/>
    <property type="molecule type" value="Genomic_DNA"/>
</dbReference>
<dbReference type="Pfam" id="PF18765">
    <property type="entry name" value="Polbeta"/>
    <property type="match status" value="1"/>
</dbReference>
<reference evidence="2 3" key="1">
    <citation type="submission" date="2019-12" db="EMBL/GenBank/DDBJ databases">
        <title>The whole genome sequencing of a strain isolated from a Mars analog, Dalangtan Playa.</title>
        <authorList>
            <person name="Huang T."/>
        </authorList>
    </citation>
    <scope>NUCLEOTIDE SEQUENCE [LARGE SCALE GENOMIC DNA]</scope>
    <source>
        <strain evidence="2 3">DP4-553-S</strain>
    </source>
</reference>
<keyword evidence="3" id="KW-1185">Reference proteome</keyword>
<accession>A0ABX7VPT1</accession>
<evidence type="ECO:0000313" key="3">
    <source>
        <dbReference type="Proteomes" id="UP000665043"/>
    </source>
</evidence>
<dbReference type="InterPro" id="IPR041633">
    <property type="entry name" value="Polbeta"/>
</dbReference>
<evidence type="ECO:0000259" key="1">
    <source>
        <dbReference type="Pfam" id="PF18765"/>
    </source>
</evidence>
<dbReference type="CDD" id="cd05403">
    <property type="entry name" value="NT_KNTase_like"/>
    <property type="match status" value="1"/>
</dbReference>
<dbReference type="SUPFAM" id="SSF81301">
    <property type="entry name" value="Nucleotidyltransferase"/>
    <property type="match status" value="1"/>
</dbReference>
<dbReference type="RefSeq" id="WP_209367860.1">
    <property type="nucleotide sequence ID" value="NZ_CP046956.1"/>
</dbReference>
<dbReference type="InterPro" id="IPR043519">
    <property type="entry name" value="NT_sf"/>
</dbReference>
<organism evidence="2 3">
    <name type="scientific">Sediminibacillus dalangtanensis</name>
    <dbReference type="NCBI Taxonomy" id="2729421"/>
    <lineage>
        <taxon>Bacteria</taxon>
        <taxon>Bacillati</taxon>
        <taxon>Bacillota</taxon>
        <taxon>Bacilli</taxon>
        <taxon>Bacillales</taxon>
        <taxon>Bacillaceae</taxon>
        <taxon>Sediminibacillus</taxon>
    </lineage>
</organism>
<sequence>MIQEEALEKITASLQTDPLVRAVFVKGSIGRGEHDENSDIDLYCLVEESDKQSFLERRLLHLQAYGSLLFYDDIFIIAPQIIAVYEDLLHVDLFTVTEETYIDKDYFRVKYDPERLMDKYVARQHLTLSQEEFLDDVTDVAWFLLQYRKTALRGNDLWAAGVLHHVAVHLTRVLLHCYSPTRAQLGLKAVEDSLPVEMKAEVRTILQYITPDLHSQAAAHVVRLLQEHKQWLLPQMASAPYVKRLLTTMIAAETWEYQPTKL</sequence>
<protein>
    <submittedName>
        <fullName evidence="2">Nucleotidyltransferase domain-containing protein</fullName>
    </submittedName>
</protein>
<feature type="domain" description="Polymerase beta nucleotidyltransferase" evidence="1">
    <location>
        <begin position="8"/>
        <end position="58"/>
    </location>
</feature>
<gene>
    <name evidence="2" type="ORF">ERJ70_05855</name>
</gene>
<name>A0ABX7VPT1_9BACI</name>